<reference evidence="1" key="1">
    <citation type="submission" date="2022-04" db="EMBL/GenBank/DDBJ databases">
        <title>Chromosome-scale genome assembly of Holotrichia oblita Faldermann.</title>
        <authorList>
            <person name="Rongchong L."/>
        </authorList>
    </citation>
    <scope>NUCLEOTIDE SEQUENCE</scope>
    <source>
        <strain evidence="1">81SQS9</strain>
    </source>
</reference>
<sequence length="200" mass="21914">MMKLFLIAAVLGVATAAKLTNIYLPPASAITAGGSGNFLNTPFQGIKGFQSLIRNQPSSLYGTPELTYQKYQRPIQITRYNNDNNGDGTYQFVYETENKISQQEIGELKNAGTNQESSVVHGSYSYVAPNGKILTVDYIADENGFRPSGAHLPTPPPIPEAILRSIQQNAIAGPGSSYDDGQYRQYDGVKIYNQNSGYRY</sequence>
<accession>A0ACB9SXB6</accession>
<dbReference type="EMBL" id="CM043020">
    <property type="protein sequence ID" value="KAI4459209.1"/>
    <property type="molecule type" value="Genomic_DNA"/>
</dbReference>
<evidence type="ECO:0000313" key="1">
    <source>
        <dbReference type="EMBL" id="KAI4459209.1"/>
    </source>
</evidence>
<comment type="caution">
    <text evidence="1">The sequence shown here is derived from an EMBL/GenBank/DDBJ whole genome shotgun (WGS) entry which is preliminary data.</text>
</comment>
<keyword evidence="2" id="KW-1185">Reference proteome</keyword>
<dbReference type="Proteomes" id="UP001056778">
    <property type="component" value="Chromosome 6"/>
</dbReference>
<name>A0ACB9SXB6_HOLOL</name>
<protein>
    <submittedName>
        <fullName evidence="1">Cuticle protein</fullName>
    </submittedName>
</protein>
<gene>
    <name evidence="1" type="ORF">MML48_6g00019718</name>
</gene>
<organism evidence="1 2">
    <name type="scientific">Holotrichia oblita</name>
    <name type="common">Chafer beetle</name>
    <dbReference type="NCBI Taxonomy" id="644536"/>
    <lineage>
        <taxon>Eukaryota</taxon>
        <taxon>Metazoa</taxon>
        <taxon>Ecdysozoa</taxon>
        <taxon>Arthropoda</taxon>
        <taxon>Hexapoda</taxon>
        <taxon>Insecta</taxon>
        <taxon>Pterygota</taxon>
        <taxon>Neoptera</taxon>
        <taxon>Endopterygota</taxon>
        <taxon>Coleoptera</taxon>
        <taxon>Polyphaga</taxon>
        <taxon>Scarabaeiformia</taxon>
        <taxon>Scarabaeidae</taxon>
        <taxon>Melolonthinae</taxon>
        <taxon>Holotrichia</taxon>
    </lineage>
</organism>
<proteinExistence type="predicted"/>
<evidence type="ECO:0000313" key="2">
    <source>
        <dbReference type="Proteomes" id="UP001056778"/>
    </source>
</evidence>